<reference evidence="1 2" key="1">
    <citation type="submission" date="2024-02" db="EMBL/GenBank/DDBJ databases">
        <authorList>
            <person name="Chen Y."/>
            <person name="Shah S."/>
            <person name="Dougan E. K."/>
            <person name="Thang M."/>
            <person name="Chan C."/>
        </authorList>
    </citation>
    <scope>NUCLEOTIDE SEQUENCE [LARGE SCALE GENOMIC DNA]</scope>
</reference>
<proteinExistence type="predicted"/>
<evidence type="ECO:0000313" key="2">
    <source>
        <dbReference type="Proteomes" id="UP001642464"/>
    </source>
</evidence>
<comment type="caution">
    <text evidence="1">The sequence shown here is derived from an EMBL/GenBank/DDBJ whole genome shotgun (WGS) entry which is preliminary data.</text>
</comment>
<accession>A0ABP0SQ25</accession>
<protein>
    <submittedName>
        <fullName evidence="1">Uncharacterized protein</fullName>
    </submittedName>
</protein>
<keyword evidence="2" id="KW-1185">Reference proteome</keyword>
<evidence type="ECO:0000313" key="1">
    <source>
        <dbReference type="EMBL" id="CAK9114393.1"/>
    </source>
</evidence>
<dbReference type="Proteomes" id="UP001642464">
    <property type="component" value="Unassembled WGS sequence"/>
</dbReference>
<organism evidence="1 2">
    <name type="scientific">Durusdinium trenchii</name>
    <dbReference type="NCBI Taxonomy" id="1381693"/>
    <lineage>
        <taxon>Eukaryota</taxon>
        <taxon>Sar</taxon>
        <taxon>Alveolata</taxon>
        <taxon>Dinophyceae</taxon>
        <taxon>Suessiales</taxon>
        <taxon>Symbiodiniaceae</taxon>
        <taxon>Durusdinium</taxon>
    </lineage>
</organism>
<gene>
    <name evidence="1" type="ORF">SCF082_LOCUS53005</name>
</gene>
<dbReference type="EMBL" id="CAXAMM010044362">
    <property type="protein sequence ID" value="CAK9114393.1"/>
    <property type="molecule type" value="Genomic_DNA"/>
</dbReference>
<name>A0ABP0SQ25_9DINO</name>
<sequence length="233" mass="24749">MLAESLSSGSMASKLAQVLPEAAPSTALAAVVCLGQAILLEGPMKAPPQRCWDLLERMLVPGQRAGDGRQGRMVEVEKEKEDRYLDSAPGLQNWWLSGERLELSPVERLGLFDQSMALVRCLAMAEAQSLGSAVPHYRGHLLLPLLPHFHEGMQKLTWPALGGKKVHAAGDVVLISDAPAAPAAAGAGAGAARPTLLRTTSAVQESWAEAAQSLRRAWAGWILNDVTSTHAAP</sequence>